<dbReference type="GO" id="GO:2000045">
    <property type="term" value="P:regulation of G1/S transition of mitotic cell cycle"/>
    <property type="evidence" value="ECO:0007669"/>
    <property type="project" value="TreeGrafter"/>
</dbReference>
<comment type="similarity">
    <text evidence="1">Belongs to the PA28 family.</text>
</comment>
<proteinExistence type="inferred from homology"/>
<feature type="domain" description="Proteasome activator PA28 C-terminal" evidence="4">
    <location>
        <begin position="55"/>
        <end position="141"/>
    </location>
</feature>
<feature type="domain" description="Proteasome activator PA28 C-terminal" evidence="4">
    <location>
        <begin position="182"/>
        <end position="232"/>
    </location>
</feature>
<protein>
    <submittedName>
        <fullName evidence="6">Aste57867_8360 protein</fullName>
    </submittedName>
</protein>
<dbReference type="GO" id="GO:0061136">
    <property type="term" value="P:regulation of proteasomal protein catabolic process"/>
    <property type="evidence" value="ECO:0007669"/>
    <property type="project" value="TreeGrafter"/>
</dbReference>
<dbReference type="InterPro" id="IPR009077">
    <property type="entry name" value="Proteasome_activ_PA28"/>
</dbReference>
<keyword evidence="7" id="KW-1185">Reference proteome</keyword>
<evidence type="ECO:0000313" key="5">
    <source>
        <dbReference type="EMBL" id="KAF0701137.1"/>
    </source>
</evidence>
<dbReference type="EMBL" id="CAADRA010005122">
    <property type="protein sequence ID" value="VFT85246.1"/>
    <property type="molecule type" value="Genomic_DNA"/>
</dbReference>
<dbReference type="InterPro" id="IPR003186">
    <property type="entry name" value="PA28_C"/>
</dbReference>
<evidence type="ECO:0000313" key="6">
    <source>
        <dbReference type="EMBL" id="VFT85246.1"/>
    </source>
</evidence>
<sequence>MDKVSDDASNIATSVLANIPKRMAHITELLSSEFQAQTPSQLTTAFAPGVTAQAATNPHLCRLVTLVLDEIHVAIQELQRLERWIQLLIPRVADGNNFGVEVQKTVQLQISASRTALQKSWDGMTDYYWQRATAYEKFAAKKSTDTKVTNSTTHEEGGKDGNVSKKSRIESSDESSSESRVIPDLIAYVVAVDVKWYFNLQRTLESIGDHYAFTLDAVEKNSSKIKLPRGHGERSMNMF</sequence>
<dbReference type="Gene3D" id="1.20.120.180">
    <property type="entry name" value="Proteasome activator pa28, C-terminal domain"/>
    <property type="match status" value="1"/>
</dbReference>
<dbReference type="OrthoDB" id="6591885at2759"/>
<keyword evidence="2" id="KW-0647">Proteasome</keyword>
<reference evidence="6 7" key="1">
    <citation type="submission" date="2019-03" db="EMBL/GenBank/DDBJ databases">
        <authorList>
            <person name="Gaulin E."/>
            <person name="Dumas B."/>
        </authorList>
    </citation>
    <scope>NUCLEOTIDE SEQUENCE [LARGE SCALE GENOMIC DNA]</scope>
    <source>
        <strain evidence="6">CBS 568.67</strain>
    </source>
</reference>
<dbReference type="PANTHER" id="PTHR10660:SF2">
    <property type="entry name" value="LD45860P"/>
    <property type="match status" value="1"/>
</dbReference>
<dbReference type="EMBL" id="VJMH01005101">
    <property type="protein sequence ID" value="KAF0701137.1"/>
    <property type="molecule type" value="Genomic_DNA"/>
</dbReference>
<dbReference type="InterPro" id="IPR036252">
    <property type="entry name" value="Proteasome_activ_sf"/>
</dbReference>
<feature type="region of interest" description="Disordered" evidence="3">
    <location>
        <begin position="143"/>
        <end position="175"/>
    </location>
</feature>
<feature type="compositionally biased region" description="Basic and acidic residues" evidence="3">
    <location>
        <begin position="153"/>
        <end position="171"/>
    </location>
</feature>
<dbReference type="GO" id="GO:0005654">
    <property type="term" value="C:nucleoplasm"/>
    <property type="evidence" value="ECO:0007669"/>
    <property type="project" value="TreeGrafter"/>
</dbReference>
<gene>
    <name evidence="6" type="primary">Aste57867_8360</name>
    <name evidence="5" type="ORF">As57867_008328</name>
    <name evidence="6" type="ORF">ASTE57867_8360</name>
</gene>
<organism evidence="6 7">
    <name type="scientific">Aphanomyces stellatus</name>
    <dbReference type="NCBI Taxonomy" id="120398"/>
    <lineage>
        <taxon>Eukaryota</taxon>
        <taxon>Sar</taxon>
        <taxon>Stramenopiles</taxon>
        <taxon>Oomycota</taxon>
        <taxon>Saprolegniomycetes</taxon>
        <taxon>Saprolegniales</taxon>
        <taxon>Verrucalvaceae</taxon>
        <taxon>Aphanomyces</taxon>
    </lineage>
</organism>
<evidence type="ECO:0000256" key="1">
    <source>
        <dbReference type="ARBA" id="ARBA00005883"/>
    </source>
</evidence>
<dbReference type="GO" id="GO:0008537">
    <property type="term" value="C:proteasome activator complex"/>
    <property type="evidence" value="ECO:0007669"/>
    <property type="project" value="InterPro"/>
</dbReference>
<dbReference type="PANTHER" id="PTHR10660">
    <property type="entry name" value="PROTEASOME REGULATOR PA28"/>
    <property type="match status" value="1"/>
</dbReference>
<name>A0A485KK80_9STRA</name>
<dbReference type="InterPro" id="IPR036997">
    <property type="entry name" value="PA28_C_sf"/>
</dbReference>
<evidence type="ECO:0000256" key="2">
    <source>
        <dbReference type="ARBA" id="ARBA00022942"/>
    </source>
</evidence>
<evidence type="ECO:0000259" key="4">
    <source>
        <dbReference type="Pfam" id="PF02252"/>
    </source>
</evidence>
<dbReference type="GO" id="GO:0005737">
    <property type="term" value="C:cytoplasm"/>
    <property type="evidence" value="ECO:0007669"/>
    <property type="project" value="TreeGrafter"/>
</dbReference>
<dbReference type="Pfam" id="PF02252">
    <property type="entry name" value="PA28_C"/>
    <property type="match status" value="2"/>
</dbReference>
<dbReference type="SUPFAM" id="SSF47216">
    <property type="entry name" value="Proteasome activator"/>
    <property type="match status" value="1"/>
</dbReference>
<evidence type="ECO:0000256" key="3">
    <source>
        <dbReference type="SAM" id="MobiDB-lite"/>
    </source>
</evidence>
<accession>A0A485KK80</accession>
<dbReference type="Proteomes" id="UP000332933">
    <property type="component" value="Unassembled WGS sequence"/>
</dbReference>
<evidence type="ECO:0000313" key="7">
    <source>
        <dbReference type="Proteomes" id="UP000332933"/>
    </source>
</evidence>
<dbReference type="AlphaFoldDB" id="A0A485KK80"/>
<reference evidence="5" key="2">
    <citation type="submission" date="2019-06" db="EMBL/GenBank/DDBJ databases">
        <title>Genomics analysis of Aphanomyces spp. identifies a new class of oomycete effector associated with host adaptation.</title>
        <authorList>
            <person name="Gaulin E."/>
        </authorList>
    </citation>
    <scope>NUCLEOTIDE SEQUENCE</scope>
    <source>
        <strain evidence="5">CBS 578.67</strain>
    </source>
</reference>
<dbReference type="GO" id="GO:0061133">
    <property type="term" value="F:endopeptidase activator activity"/>
    <property type="evidence" value="ECO:0007669"/>
    <property type="project" value="TreeGrafter"/>
</dbReference>